<keyword evidence="3" id="KW-0677">Repeat</keyword>
<organism evidence="5 6">
    <name type="scientific">Cherax quadricarinatus</name>
    <name type="common">Australian red claw crayfish</name>
    <dbReference type="NCBI Taxonomy" id="27406"/>
    <lineage>
        <taxon>Eukaryota</taxon>
        <taxon>Metazoa</taxon>
        <taxon>Ecdysozoa</taxon>
        <taxon>Arthropoda</taxon>
        <taxon>Crustacea</taxon>
        <taxon>Multicrustacea</taxon>
        <taxon>Malacostraca</taxon>
        <taxon>Eumalacostraca</taxon>
        <taxon>Eucarida</taxon>
        <taxon>Decapoda</taxon>
        <taxon>Pleocyemata</taxon>
        <taxon>Astacidea</taxon>
        <taxon>Parastacoidea</taxon>
        <taxon>Parastacidae</taxon>
        <taxon>Cherax</taxon>
    </lineage>
</organism>
<dbReference type="GO" id="GO:0030127">
    <property type="term" value="C:COPII vesicle coat"/>
    <property type="evidence" value="ECO:0007669"/>
    <property type="project" value="TreeGrafter"/>
</dbReference>
<evidence type="ECO:0000256" key="1">
    <source>
        <dbReference type="ARBA" id="ARBA00022448"/>
    </source>
</evidence>
<evidence type="ECO:0000256" key="4">
    <source>
        <dbReference type="SAM" id="MobiDB-lite"/>
    </source>
</evidence>
<dbReference type="PANTHER" id="PTHR13923:SF11">
    <property type="entry name" value="SECRETORY 31, ISOFORM D"/>
    <property type="match status" value="1"/>
</dbReference>
<protein>
    <recommendedName>
        <fullName evidence="7">Protein transport protein Sec31A</fullName>
    </recommendedName>
</protein>
<evidence type="ECO:0000313" key="6">
    <source>
        <dbReference type="Proteomes" id="UP001445076"/>
    </source>
</evidence>
<feature type="compositionally biased region" description="Polar residues" evidence="4">
    <location>
        <begin position="334"/>
        <end position="345"/>
    </location>
</feature>
<dbReference type="AlphaFoldDB" id="A0AAW0XSD3"/>
<dbReference type="GO" id="GO:0007029">
    <property type="term" value="P:endoplasmic reticulum organization"/>
    <property type="evidence" value="ECO:0007669"/>
    <property type="project" value="TreeGrafter"/>
</dbReference>
<proteinExistence type="predicted"/>
<feature type="compositionally biased region" description="Polar residues" evidence="4">
    <location>
        <begin position="360"/>
        <end position="369"/>
    </location>
</feature>
<feature type="non-terminal residue" evidence="5">
    <location>
        <position position="1"/>
    </location>
</feature>
<evidence type="ECO:0000256" key="3">
    <source>
        <dbReference type="ARBA" id="ARBA00022737"/>
    </source>
</evidence>
<evidence type="ECO:0000313" key="5">
    <source>
        <dbReference type="EMBL" id="KAK8742238.1"/>
    </source>
</evidence>
<dbReference type="EMBL" id="JARKIK010000028">
    <property type="protein sequence ID" value="KAK8742238.1"/>
    <property type="molecule type" value="Genomic_DNA"/>
</dbReference>
<dbReference type="InterPro" id="IPR040251">
    <property type="entry name" value="SEC31-like"/>
</dbReference>
<comment type="caution">
    <text evidence="5">The sequence shown here is derived from an EMBL/GenBank/DDBJ whole genome shotgun (WGS) entry which is preliminary data.</text>
</comment>
<dbReference type="Proteomes" id="UP001445076">
    <property type="component" value="Unassembled WGS sequence"/>
</dbReference>
<dbReference type="GO" id="GO:0005198">
    <property type="term" value="F:structural molecule activity"/>
    <property type="evidence" value="ECO:0007669"/>
    <property type="project" value="TreeGrafter"/>
</dbReference>
<dbReference type="PANTHER" id="PTHR13923">
    <property type="entry name" value="SEC31-RELATED PROTEIN"/>
    <property type="match status" value="1"/>
</dbReference>
<feature type="region of interest" description="Disordered" evidence="4">
    <location>
        <begin position="180"/>
        <end position="215"/>
    </location>
</feature>
<keyword evidence="6" id="KW-1185">Reference proteome</keyword>
<reference evidence="5 6" key="1">
    <citation type="journal article" date="2024" name="BMC Genomics">
        <title>Genome assembly of redclaw crayfish (Cherax quadricarinatus) provides insights into its immune adaptation and hypoxia tolerance.</title>
        <authorList>
            <person name="Liu Z."/>
            <person name="Zheng J."/>
            <person name="Li H."/>
            <person name="Fang K."/>
            <person name="Wang S."/>
            <person name="He J."/>
            <person name="Zhou D."/>
            <person name="Weng S."/>
            <person name="Chi M."/>
            <person name="Gu Z."/>
            <person name="He J."/>
            <person name="Li F."/>
            <person name="Wang M."/>
        </authorList>
    </citation>
    <scope>NUCLEOTIDE SEQUENCE [LARGE SCALE GENOMIC DNA]</scope>
    <source>
        <strain evidence="5">ZL_2023a</strain>
    </source>
</reference>
<evidence type="ECO:0000256" key="2">
    <source>
        <dbReference type="ARBA" id="ARBA00022574"/>
    </source>
</evidence>
<feature type="compositionally biased region" description="Polar residues" evidence="4">
    <location>
        <begin position="181"/>
        <end position="215"/>
    </location>
</feature>
<dbReference type="Gene3D" id="1.25.40.1030">
    <property type="match status" value="1"/>
</dbReference>
<keyword evidence="2" id="KW-0853">WD repeat</keyword>
<dbReference type="Gene3D" id="1.20.940.10">
    <property type="entry name" value="Functional domain of the splicing factor Prp18"/>
    <property type="match status" value="1"/>
</dbReference>
<name>A0AAW0XSD3_CHEQU</name>
<keyword evidence="1" id="KW-0813">Transport</keyword>
<dbReference type="GO" id="GO:0090110">
    <property type="term" value="P:COPII-coated vesicle cargo loading"/>
    <property type="evidence" value="ECO:0007669"/>
    <property type="project" value="TreeGrafter"/>
</dbReference>
<sequence length="617" mass="65988">TRDVVLAQVDGSLSSLVSAVVRGDLTSITTTCNLSKWKEALVAALTYSNDEQFPALAESLGERLEAKGDPESLLSAMICYVCAGSLEKFVSCWIKTRPETNQPNNLQDLVEIIMGLQQSLSAAGRPTNLSEGNAVSSLLCQYASLLAAQGSLTTAVSYLNSATQGDMVELRDRLYRALGYTTGTSNHPSSQTATRSSNLRRTSTPQNYVQSQPTQYTLSVQDQQRSIYGDQSSAQPALLTPSPGFYSPLPVAPPVPQAPAMMNQYGVMPSMGPVQPTPAPPTVPPTGALVSGSFRRGGPSRYVQEPARTALPTNMLNPAQPPQPAPFLPPPSGTNPVHLNPSMTPLSAPAPPQFFNPAATSATNSMYGDQQQQQQVHQTPAPPSTKTPAAFDSSVPRGWNDPPPPSSSRKQCAGEPKFHGGHSGDKKLLMLKQAKLLQQQQQQHETPKAPEPIMCPVPGAIAPDLPQQFMGFQHPQYGAETHAAGAGPAVPVAAAATPEPASKGPLPLEHQVIQDVINEVQSRCLHVVQNQQMKQRLEDISGKMEVLYDKLRTGQLGPVAVSGVHRIVNAIQNGDYRGALGVHAETIAKGSFSELSSFMPPLKLLLQYCIQLQVFLQ</sequence>
<dbReference type="GO" id="GO:0070971">
    <property type="term" value="C:endoplasmic reticulum exit site"/>
    <property type="evidence" value="ECO:0007669"/>
    <property type="project" value="TreeGrafter"/>
</dbReference>
<gene>
    <name evidence="5" type="ORF">OTU49_001751</name>
</gene>
<evidence type="ECO:0008006" key="7">
    <source>
        <dbReference type="Google" id="ProtNLM"/>
    </source>
</evidence>
<feature type="compositionally biased region" description="Pro residues" evidence="4">
    <location>
        <begin position="319"/>
        <end position="333"/>
    </location>
</feature>
<accession>A0AAW0XSD3</accession>
<feature type="region of interest" description="Disordered" evidence="4">
    <location>
        <begin position="312"/>
        <end position="424"/>
    </location>
</feature>